<proteinExistence type="predicted"/>
<name>A0ABU6B3I2_9NOCA</name>
<dbReference type="RefSeq" id="WP_323124639.1">
    <property type="nucleotide sequence ID" value="NZ_JAYESH010000019.1"/>
</dbReference>
<gene>
    <name evidence="1" type="ORF">U3653_30205</name>
</gene>
<dbReference type="Proteomes" id="UP001348098">
    <property type="component" value="Unassembled WGS sequence"/>
</dbReference>
<organism evidence="1 2">
    <name type="scientific">Nocardia implantans</name>
    <dbReference type="NCBI Taxonomy" id="3108168"/>
    <lineage>
        <taxon>Bacteria</taxon>
        <taxon>Bacillati</taxon>
        <taxon>Actinomycetota</taxon>
        <taxon>Actinomycetes</taxon>
        <taxon>Mycobacteriales</taxon>
        <taxon>Nocardiaceae</taxon>
        <taxon>Nocardia</taxon>
    </lineage>
</organism>
<protein>
    <recommendedName>
        <fullName evidence="3">Lipase</fullName>
    </recommendedName>
</protein>
<comment type="caution">
    <text evidence="1">The sequence shown here is derived from an EMBL/GenBank/DDBJ whole genome shotgun (WGS) entry which is preliminary data.</text>
</comment>
<keyword evidence="2" id="KW-1185">Reference proteome</keyword>
<accession>A0ABU6B3I2</accession>
<evidence type="ECO:0008006" key="3">
    <source>
        <dbReference type="Google" id="ProtNLM"/>
    </source>
</evidence>
<evidence type="ECO:0000313" key="1">
    <source>
        <dbReference type="EMBL" id="MEB3514317.1"/>
    </source>
</evidence>
<reference evidence="1 2" key="1">
    <citation type="submission" date="2023-12" db="EMBL/GenBank/DDBJ databases">
        <title>novel species in genus Nocarida.</title>
        <authorList>
            <person name="Li Z."/>
        </authorList>
    </citation>
    <scope>NUCLEOTIDE SEQUENCE [LARGE SCALE GENOMIC DNA]</scope>
    <source>
        <strain evidence="1 2">CDC186</strain>
    </source>
</reference>
<dbReference type="EMBL" id="JAYKYQ010000017">
    <property type="protein sequence ID" value="MEB3514317.1"/>
    <property type="molecule type" value="Genomic_DNA"/>
</dbReference>
<sequence>MRHRDEILRFLRSGISAAALIVAVATPAVTARAEGTERIETTVVSSSPITSVAESVVSLRLPLPDSVGPHPAACDRLSYLRYRDVAGPVRSADADAVLVAQPGIFEGAGAFDSLARNTVAAAAEQGRHLEFWALDRRSNCLEDHLGRQAGLAARDVHLAVDYYYRGAEIDGRRFGGVVPDDQLGWLGHVGVAQTVQDQYDLLTTELPDPVSRKRKTLCGGHSLGGVLTAFFAEWDFGGVAGADQCAGYFALDSAIDTSLSALNGIPDFLDLSVGGIGSTAIEAALDRGVLPRVLALPAVINPETMNLLGIAGLAAHLAPEAESDLARYVPGNVNQEATYRLLLSRDAAAAASGSPSVRDFRITNAAALGAFLDANSQPLALLQAGFGFFDGGSVADKDFPLPGDVAAFPALRGLTGMLFGPDRKAIPDQPGGPLYTWLDYDAPAVTAGVPDRDGAPFTDATHEVTDIADLSRSLAAQPLDFIEGYFPMRLAFDVFQAQAPEITRHRTHPGGVLADRTLNLIGGAGIVVAAGARSHGETVIAPGYHHLDVLTAAAKQSGGRPEIISTDLARFALDRVDRP</sequence>
<evidence type="ECO:0000313" key="2">
    <source>
        <dbReference type="Proteomes" id="UP001348098"/>
    </source>
</evidence>